<dbReference type="GO" id="GO:0006412">
    <property type="term" value="P:translation"/>
    <property type="evidence" value="ECO:0007669"/>
    <property type="project" value="UniProtKB-UniRule"/>
</dbReference>
<dbReference type="HAMAP" id="MF_00503">
    <property type="entry name" value="Ribosomal_bL9"/>
    <property type="match status" value="1"/>
</dbReference>
<dbReference type="GO" id="GO:0005840">
    <property type="term" value="C:ribosome"/>
    <property type="evidence" value="ECO:0007669"/>
    <property type="project" value="UniProtKB-KW"/>
</dbReference>
<evidence type="ECO:0000256" key="1">
    <source>
        <dbReference type="ARBA" id="ARBA00010605"/>
    </source>
</evidence>
<evidence type="ECO:0000256" key="2">
    <source>
        <dbReference type="ARBA" id="ARBA00022730"/>
    </source>
</evidence>
<keyword evidence="3 7" id="KW-0694">RNA-binding</keyword>
<evidence type="ECO:0000256" key="6">
    <source>
        <dbReference type="ARBA" id="ARBA00035292"/>
    </source>
</evidence>
<dbReference type="Pfam" id="PF01281">
    <property type="entry name" value="Ribosomal_L9_N"/>
    <property type="match status" value="1"/>
</dbReference>
<proteinExistence type="inferred from homology"/>
<dbReference type="InterPro" id="IPR020594">
    <property type="entry name" value="Ribosomal_bL9_bac/chp"/>
</dbReference>
<evidence type="ECO:0000256" key="4">
    <source>
        <dbReference type="ARBA" id="ARBA00022980"/>
    </source>
</evidence>
<dbReference type="EMBL" id="MHQJ01000009">
    <property type="protein sequence ID" value="OHA01718.1"/>
    <property type="molecule type" value="Genomic_DNA"/>
</dbReference>
<dbReference type="InterPro" id="IPR020069">
    <property type="entry name" value="Ribosomal_bL9_C"/>
</dbReference>
<protein>
    <recommendedName>
        <fullName evidence="6 7">Large ribosomal subunit protein bL9</fullName>
    </recommendedName>
</protein>
<evidence type="ECO:0000256" key="3">
    <source>
        <dbReference type="ARBA" id="ARBA00022884"/>
    </source>
</evidence>
<organism evidence="9 10">
    <name type="scientific">Candidatus Sungbacteria bacterium RIFCSPHIGHO2_02_FULL_49_12</name>
    <dbReference type="NCBI Taxonomy" id="1802271"/>
    <lineage>
        <taxon>Bacteria</taxon>
        <taxon>Candidatus Sungiibacteriota</taxon>
    </lineage>
</organism>
<gene>
    <name evidence="7" type="primary">rplI</name>
    <name evidence="9" type="ORF">A3C11_00300</name>
</gene>
<dbReference type="STRING" id="1802271.A3C11_00300"/>
<dbReference type="SUPFAM" id="SSF55653">
    <property type="entry name" value="Ribosomal protein L9 C-domain"/>
    <property type="match status" value="1"/>
</dbReference>
<dbReference type="InterPro" id="IPR036791">
    <property type="entry name" value="Ribosomal_bL9_C_sf"/>
</dbReference>
<dbReference type="Gene3D" id="3.10.430.100">
    <property type="entry name" value="Ribosomal protein L9, C-terminal domain"/>
    <property type="match status" value="1"/>
</dbReference>
<comment type="function">
    <text evidence="7">Binds to the 23S rRNA.</text>
</comment>
<dbReference type="AlphaFoldDB" id="A0A1G2KQM0"/>
<dbReference type="Gene3D" id="3.40.5.10">
    <property type="entry name" value="Ribosomal protein L9, N-terminal domain"/>
    <property type="match status" value="1"/>
</dbReference>
<accession>A0A1G2KQM0</accession>
<dbReference type="InterPro" id="IPR020070">
    <property type="entry name" value="Ribosomal_bL9_N"/>
</dbReference>
<dbReference type="SUPFAM" id="SSF55658">
    <property type="entry name" value="L9 N-domain-like"/>
    <property type="match status" value="1"/>
</dbReference>
<dbReference type="InterPro" id="IPR036935">
    <property type="entry name" value="Ribosomal_bL9_N_sf"/>
</dbReference>
<evidence type="ECO:0000259" key="8">
    <source>
        <dbReference type="PROSITE" id="PS00651"/>
    </source>
</evidence>
<feature type="domain" description="Ribosomal protein L9" evidence="8">
    <location>
        <begin position="13"/>
        <end position="40"/>
    </location>
</feature>
<sequence>MRVILLQDVPKVGKRGELKNVSDGYGRNFLVGRGLAKEATKHALHLRESEAESRAASREQEMKTYCALAERIAGIELHLTLKLGEGGGAFGSISASKIIDALRTKGVTLDREYIVLDQPIKTLGVHDVPVAFPYKIAGQIKIIVERENVKA</sequence>
<dbReference type="PANTHER" id="PTHR21368">
    <property type="entry name" value="50S RIBOSOMAL PROTEIN L9"/>
    <property type="match status" value="1"/>
</dbReference>
<keyword evidence="2 7" id="KW-0699">rRNA-binding</keyword>
<dbReference type="PROSITE" id="PS00651">
    <property type="entry name" value="RIBOSOMAL_L9"/>
    <property type="match status" value="1"/>
</dbReference>
<dbReference type="GO" id="GO:0003735">
    <property type="term" value="F:structural constituent of ribosome"/>
    <property type="evidence" value="ECO:0007669"/>
    <property type="project" value="InterPro"/>
</dbReference>
<reference evidence="9 10" key="1">
    <citation type="journal article" date="2016" name="Nat. Commun.">
        <title>Thousands of microbial genomes shed light on interconnected biogeochemical processes in an aquifer system.</title>
        <authorList>
            <person name="Anantharaman K."/>
            <person name="Brown C.T."/>
            <person name="Hug L.A."/>
            <person name="Sharon I."/>
            <person name="Castelle C.J."/>
            <person name="Probst A.J."/>
            <person name="Thomas B.C."/>
            <person name="Singh A."/>
            <person name="Wilkins M.J."/>
            <person name="Karaoz U."/>
            <person name="Brodie E.L."/>
            <person name="Williams K.H."/>
            <person name="Hubbard S.S."/>
            <person name="Banfield J.F."/>
        </authorList>
    </citation>
    <scope>NUCLEOTIDE SEQUENCE [LARGE SCALE GENOMIC DNA]</scope>
</reference>
<dbReference type="Pfam" id="PF03948">
    <property type="entry name" value="Ribosomal_L9_C"/>
    <property type="match status" value="1"/>
</dbReference>
<evidence type="ECO:0000256" key="5">
    <source>
        <dbReference type="ARBA" id="ARBA00023274"/>
    </source>
</evidence>
<evidence type="ECO:0000313" key="10">
    <source>
        <dbReference type="Proteomes" id="UP000177362"/>
    </source>
</evidence>
<name>A0A1G2KQM0_9BACT</name>
<dbReference type="NCBIfam" id="TIGR00158">
    <property type="entry name" value="L9"/>
    <property type="match status" value="1"/>
</dbReference>
<evidence type="ECO:0000256" key="7">
    <source>
        <dbReference type="HAMAP-Rule" id="MF_00503"/>
    </source>
</evidence>
<dbReference type="Proteomes" id="UP000177362">
    <property type="component" value="Unassembled WGS sequence"/>
</dbReference>
<comment type="caution">
    <text evidence="9">The sequence shown here is derived from an EMBL/GenBank/DDBJ whole genome shotgun (WGS) entry which is preliminary data.</text>
</comment>
<evidence type="ECO:0000313" key="9">
    <source>
        <dbReference type="EMBL" id="OHA01718.1"/>
    </source>
</evidence>
<dbReference type="GO" id="GO:1990904">
    <property type="term" value="C:ribonucleoprotein complex"/>
    <property type="evidence" value="ECO:0007669"/>
    <property type="project" value="UniProtKB-KW"/>
</dbReference>
<keyword evidence="5 7" id="KW-0687">Ribonucleoprotein</keyword>
<dbReference type="InterPro" id="IPR009027">
    <property type="entry name" value="Ribosomal_bL9/RNase_H1_N"/>
</dbReference>
<comment type="similarity">
    <text evidence="1 7">Belongs to the bacterial ribosomal protein bL9 family.</text>
</comment>
<dbReference type="GO" id="GO:0019843">
    <property type="term" value="F:rRNA binding"/>
    <property type="evidence" value="ECO:0007669"/>
    <property type="project" value="UniProtKB-UniRule"/>
</dbReference>
<keyword evidence="4 7" id="KW-0689">Ribosomal protein</keyword>
<dbReference type="InterPro" id="IPR000244">
    <property type="entry name" value="Ribosomal_bL9"/>
</dbReference>